<feature type="domain" description="HTH lacI-type" evidence="4">
    <location>
        <begin position="12"/>
        <end position="66"/>
    </location>
</feature>
<evidence type="ECO:0000313" key="6">
    <source>
        <dbReference type="Proteomes" id="UP001237448"/>
    </source>
</evidence>
<dbReference type="PANTHER" id="PTHR30146:SF109">
    <property type="entry name" value="HTH-TYPE TRANSCRIPTIONAL REGULATOR GALS"/>
    <property type="match status" value="1"/>
</dbReference>
<dbReference type="EMBL" id="JAUSVK010000001">
    <property type="protein sequence ID" value="MDQ0394741.1"/>
    <property type="molecule type" value="Genomic_DNA"/>
</dbReference>
<dbReference type="SUPFAM" id="SSF53822">
    <property type="entry name" value="Periplasmic binding protein-like I"/>
    <property type="match status" value="1"/>
</dbReference>
<dbReference type="InterPro" id="IPR000843">
    <property type="entry name" value="HTH_LacI"/>
</dbReference>
<dbReference type="CDD" id="cd06289">
    <property type="entry name" value="PBP1_MalI-like"/>
    <property type="match status" value="1"/>
</dbReference>
<dbReference type="Pfam" id="PF13377">
    <property type="entry name" value="Peripla_BP_3"/>
    <property type="match status" value="1"/>
</dbReference>
<dbReference type="Proteomes" id="UP001237448">
    <property type="component" value="Unassembled WGS sequence"/>
</dbReference>
<evidence type="ECO:0000256" key="3">
    <source>
        <dbReference type="ARBA" id="ARBA00023163"/>
    </source>
</evidence>
<accession>A0ABU0FJT3</accession>
<evidence type="ECO:0000256" key="1">
    <source>
        <dbReference type="ARBA" id="ARBA00023015"/>
    </source>
</evidence>
<protein>
    <submittedName>
        <fullName evidence="5">LacI family transcriptional regulator</fullName>
    </submittedName>
</protein>
<keyword evidence="6" id="KW-1185">Reference proteome</keyword>
<evidence type="ECO:0000259" key="4">
    <source>
        <dbReference type="PROSITE" id="PS50932"/>
    </source>
</evidence>
<dbReference type="InterPro" id="IPR010982">
    <property type="entry name" value="Lambda_DNA-bd_dom_sf"/>
</dbReference>
<dbReference type="SMART" id="SM00354">
    <property type="entry name" value="HTH_LACI"/>
    <property type="match status" value="1"/>
</dbReference>
<dbReference type="Gene3D" id="3.40.50.2300">
    <property type="match status" value="2"/>
</dbReference>
<comment type="caution">
    <text evidence="5">The sequence shown here is derived from an EMBL/GenBank/DDBJ whole genome shotgun (WGS) entry which is preliminary data.</text>
</comment>
<dbReference type="Pfam" id="PF00356">
    <property type="entry name" value="LacI"/>
    <property type="match status" value="1"/>
</dbReference>
<keyword evidence="1" id="KW-0805">Transcription regulation</keyword>
<dbReference type="InterPro" id="IPR046335">
    <property type="entry name" value="LacI/GalR-like_sensor"/>
</dbReference>
<dbReference type="RefSeq" id="WP_307432364.1">
    <property type="nucleotide sequence ID" value="NZ_JAUSVK010000001.1"/>
</dbReference>
<proteinExistence type="predicted"/>
<dbReference type="PROSITE" id="PS00356">
    <property type="entry name" value="HTH_LACI_1"/>
    <property type="match status" value="1"/>
</dbReference>
<dbReference type="PROSITE" id="PS50932">
    <property type="entry name" value="HTH_LACI_2"/>
    <property type="match status" value="1"/>
</dbReference>
<sequence>MNGAKRGASRATTIIDIAKVAGVSKSTVSLVLKDSPLVKPGTRQRVNQAIEQLGYVYNRSAASLRTSKSSFVGMVISDLMNPFFAELAVGIEDELNDFGFVPILANTNENVDRQARVLQSLLEHGVAGVIMSPANGTDAWTLAATLPRSLPVVLTMRRVEGSPLPYVGPDNRTGACRAVRHLIGLGHRRIAFIGGFGTMTTQSERLSGYFDALQEAGLQRDETLIFDAAPTRNGGMDAAARALAHSGRPTAAFCFNDIVAIGVTRAIALRGLRVGADIAVIGFDDVVGAEHNLPPLTTVSADTRLMGARAARGLLGLIEGADPATASFTGETRLVIRESCGAQQETIGGTT</sequence>
<name>A0ABU0FJT3_9HYPH</name>
<keyword evidence="3" id="KW-0804">Transcription</keyword>
<dbReference type="Gene3D" id="1.10.260.40">
    <property type="entry name" value="lambda repressor-like DNA-binding domains"/>
    <property type="match status" value="1"/>
</dbReference>
<dbReference type="InterPro" id="IPR028082">
    <property type="entry name" value="Peripla_BP_I"/>
</dbReference>
<dbReference type="PANTHER" id="PTHR30146">
    <property type="entry name" value="LACI-RELATED TRANSCRIPTIONAL REPRESSOR"/>
    <property type="match status" value="1"/>
</dbReference>
<dbReference type="SUPFAM" id="SSF47413">
    <property type="entry name" value="lambda repressor-like DNA-binding domains"/>
    <property type="match status" value="1"/>
</dbReference>
<dbReference type="CDD" id="cd01392">
    <property type="entry name" value="HTH_LacI"/>
    <property type="match status" value="1"/>
</dbReference>
<gene>
    <name evidence="5" type="ORF">J3R73_004533</name>
</gene>
<evidence type="ECO:0000313" key="5">
    <source>
        <dbReference type="EMBL" id="MDQ0394741.1"/>
    </source>
</evidence>
<evidence type="ECO:0000256" key="2">
    <source>
        <dbReference type="ARBA" id="ARBA00023125"/>
    </source>
</evidence>
<reference evidence="5 6" key="1">
    <citation type="submission" date="2023-07" db="EMBL/GenBank/DDBJ databases">
        <title>Genomic Encyclopedia of Type Strains, Phase IV (KMG-IV): sequencing the most valuable type-strain genomes for metagenomic binning, comparative biology and taxonomic classification.</title>
        <authorList>
            <person name="Goeker M."/>
        </authorList>
    </citation>
    <scope>NUCLEOTIDE SEQUENCE [LARGE SCALE GENOMIC DNA]</scope>
    <source>
        <strain evidence="5 6">DSM 5896</strain>
    </source>
</reference>
<organism evidence="5 6">
    <name type="scientific">Labrys monachus</name>
    <dbReference type="NCBI Taxonomy" id="217067"/>
    <lineage>
        <taxon>Bacteria</taxon>
        <taxon>Pseudomonadati</taxon>
        <taxon>Pseudomonadota</taxon>
        <taxon>Alphaproteobacteria</taxon>
        <taxon>Hyphomicrobiales</taxon>
        <taxon>Xanthobacteraceae</taxon>
        <taxon>Labrys</taxon>
    </lineage>
</organism>
<keyword evidence="2" id="KW-0238">DNA-binding</keyword>